<dbReference type="Proteomes" id="UP000008467">
    <property type="component" value="Chromosome"/>
</dbReference>
<keyword evidence="2" id="KW-0687">Ribonucleoprotein</keyword>
<dbReference type="HOGENOM" id="CLU_157804_0_0_9"/>
<feature type="domain" description="Ribosomal protein eL8/eL30/eS12/Gadd45" evidence="1">
    <location>
        <begin position="5"/>
        <end position="94"/>
    </location>
</feature>
<dbReference type="STRING" id="642492.Clole_2415"/>
<dbReference type="AlphaFoldDB" id="F2JT00"/>
<accession>F2JT00</accession>
<evidence type="ECO:0000313" key="2">
    <source>
        <dbReference type="EMBL" id="ADZ84121.1"/>
    </source>
</evidence>
<dbReference type="Gene3D" id="3.30.1330.30">
    <property type="match status" value="1"/>
</dbReference>
<organism evidence="2 3">
    <name type="scientific">Cellulosilyticum lentocellum (strain ATCC 49066 / DSM 5427 / NCIMB 11756 / RHM5)</name>
    <name type="common">Clostridium lentocellum</name>
    <dbReference type="NCBI Taxonomy" id="642492"/>
    <lineage>
        <taxon>Bacteria</taxon>
        <taxon>Bacillati</taxon>
        <taxon>Bacillota</taxon>
        <taxon>Clostridia</taxon>
        <taxon>Lachnospirales</taxon>
        <taxon>Cellulosilyticaceae</taxon>
        <taxon>Cellulosilyticum</taxon>
    </lineage>
</organism>
<proteinExistence type="predicted"/>
<dbReference type="eggNOG" id="COG1358">
    <property type="taxonomic scope" value="Bacteria"/>
</dbReference>
<dbReference type="SUPFAM" id="SSF55315">
    <property type="entry name" value="L30e-like"/>
    <property type="match status" value="1"/>
</dbReference>
<name>F2JT00_CELLD</name>
<reference evidence="2 3" key="1">
    <citation type="journal article" date="2011" name="J. Bacteriol.">
        <title>Complete genome sequence of the cellulose-degrading bacterium Cellulosilyticum lentocellum.</title>
        <authorList>
            <consortium name="US DOE Joint Genome Institute"/>
            <person name="Miller D.A."/>
            <person name="Suen G."/>
            <person name="Bruce D."/>
            <person name="Copeland A."/>
            <person name="Cheng J.F."/>
            <person name="Detter C."/>
            <person name="Goodwin L.A."/>
            <person name="Han C.S."/>
            <person name="Hauser L.J."/>
            <person name="Land M.L."/>
            <person name="Lapidus A."/>
            <person name="Lucas S."/>
            <person name="Meincke L."/>
            <person name="Pitluck S."/>
            <person name="Tapia R."/>
            <person name="Teshima H."/>
            <person name="Woyke T."/>
            <person name="Fox B.G."/>
            <person name="Angert E.R."/>
            <person name="Currie C.R."/>
        </authorList>
    </citation>
    <scope>NUCLEOTIDE SEQUENCE [LARGE SCALE GENOMIC DNA]</scope>
    <source>
        <strain evidence="3">ATCC 49066 / DSM 5427 / NCIMB 11756 / RHM5</strain>
    </source>
</reference>
<dbReference type="KEGG" id="cle:Clole_2415"/>
<dbReference type="Pfam" id="PF01248">
    <property type="entry name" value="Ribosomal_L7Ae"/>
    <property type="match status" value="1"/>
</dbReference>
<dbReference type="InterPro" id="IPR004038">
    <property type="entry name" value="Ribosomal_eL8/eL30/eS12/Gad45"/>
</dbReference>
<dbReference type="RefSeq" id="WP_013657414.1">
    <property type="nucleotide sequence ID" value="NC_015275.1"/>
</dbReference>
<gene>
    <name evidence="2" type="ordered locus">Clole_2415</name>
</gene>
<sequence length="103" mass="11601">MMENRIYQMIALCQKARQLVAGEFAAKQAVLEQEAKLVIIAEDASHNTKKLFNDKSGYRNISCKEWGTKEKLGSILGKEPRAVIAIVDENFAKKIDEMISKSQ</sequence>
<protein>
    <submittedName>
        <fullName evidence="2">Ribosomal protein L7Ae/L30e/S12e/Gadd45</fullName>
    </submittedName>
</protein>
<dbReference type="GO" id="GO:0005840">
    <property type="term" value="C:ribosome"/>
    <property type="evidence" value="ECO:0007669"/>
    <property type="project" value="UniProtKB-KW"/>
</dbReference>
<keyword evidence="2" id="KW-0689">Ribosomal protein</keyword>
<dbReference type="EMBL" id="CP002582">
    <property type="protein sequence ID" value="ADZ84121.1"/>
    <property type="molecule type" value="Genomic_DNA"/>
</dbReference>
<evidence type="ECO:0000313" key="3">
    <source>
        <dbReference type="Proteomes" id="UP000008467"/>
    </source>
</evidence>
<dbReference type="InterPro" id="IPR029064">
    <property type="entry name" value="Ribosomal_eL30-like_sf"/>
</dbReference>
<keyword evidence="3" id="KW-1185">Reference proteome</keyword>
<evidence type="ECO:0000259" key="1">
    <source>
        <dbReference type="Pfam" id="PF01248"/>
    </source>
</evidence>